<dbReference type="EMBL" id="BAAARK010000001">
    <property type="protein sequence ID" value="GAA2644531.1"/>
    <property type="molecule type" value="Genomic_DNA"/>
</dbReference>
<gene>
    <name evidence="1" type="ORF">GCM10009864_02930</name>
</gene>
<sequence length="59" mass="6353">MDCADETTSPWPAWDGDCGADFLLCLACRNVHVHPGHHPRLAPLHQPGGTFLTASSSVR</sequence>
<evidence type="ECO:0000313" key="1">
    <source>
        <dbReference type="EMBL" id="GAA2644531.1"/>
    </source>
</evidence>
<reference evidence="1 2" key="1">
    <citation type="journal article" date="2019" name="Int. J. Syst. Evol. Microbiol.">
        <title>The Global Catalogue of Microorganisms (GCM) 10K type strain sequencing project: providing services to taxonomists for standard genome sequencing and annotation.</title>
        <authorList>
            <consortium name="The Broad Institute Genomics Platform"/>
            <consortium name="The Broad Institute Genome Sequencing Center for Infectious Disease"/>
            <person name="Wu L."/>
            <person name="Ma J."/>
        </authorList>
    </citation>
    <scope>NUCLEOTIDE SEQUENCE [LARGE SCALE GENOMIC DNA]</scope>
    <source>
        <strain evidence="1 2">JCM 16374</strain>
    </source>
</reference>
<name>A0ABN3R5T5_9ACTN</name>
<protein>
    <submittedName>
        <fullName evidence="1">Uncharacterized protein</fullName>
    </submittedName>
</protein>
<accession>A0ABN3R5T5</accession>
<dbReference type="Proteomes" id="UP001500994">
    <property type="component" value="Unassembled WGS sequence"/>
</dbReference>
<organism evidence="1 2">
    <name type="scientific">Streptomyces lunalinharesii</name>
    <dbReference type="NCBI Taxonomy" id="333384"/>
    <lineage>
        <taxon>Bacteria</taxon>
        <taxon>Bacillati</taxon>
        <taxon>Actinomycetota</taxon>
        <taxon>Actinomycetes</taxon>
        <taxon>Kitasatosporales</taxon>
        <taxon>Streptomycetaceae</taxon>
        <taxon>Streptomyces</taxon>
    </lineage>
</organism>
<keyword evidence="2" id="KW-1185">Reference proteome</keyword>
<evidence type="ECO:0000313" key="2">
    <source>
        <dbReference type="Proteomes" id="UP001500994"/>
    </source>
</evidence>
<comment type="caution">
    <text evidence="1">The sequence shown here is derived from an EMBL/GenBank/DDBJ whole genome shotgun (WGS) entry which is preliminary data.</text>
</comment>
<proteinExistence type="predicted"/>
<dbReference type="RefSeq" id="WP_344572979.1">
    <property type="nucleotide sequence ID" value="NZ_BAAARK010000001.1"/>
</dbReference>